<name>A0AAF0R124_SOLVR</name>
<dbReference type="Proteomes" id="UP001234989">
    <property type="component" value="Chromosome 5"/>
</dbReference>
<gene>
    <name evidence="1" type="ORF">MTR67_024120</name>
</gene>
<sequence>MISSQVQGPGPLESILIQHQMVYSCKSCLRQKVGEVAVYFTNQKQRGCLYDG</sequence>
<evidence type="ECO:0000313" key="1">
    <source>
        <dbReference type="EMBL" id="WMV30735.1"/>
    </source>
</evidence>
<accession>A0AAF0R124</accession>
<proteinExistence type="predicted"/>
<evidence type="ECO:0000313" key="2">
    <source>
        <dbReference type="Proteomes" id="UP001234989"/>
    </source>
</evidence>
<dbReference type="EMBL" id="CP133616">
    <property type="protein sequence ID" value="WMV30735.1"/>
    <property type="molecule type" value="Genomic_DNA"/>
</dbReference>
<dbReference type="AlphaFoldDB" id="A0AAF0R124"/>
<organism evidence="1 2">
    <name type="scientific">Solanum verrucosum</name>
    <dbReference type="NCBI Taxonomy" id="315347"/>
    <lineage>
        <taxon>Eukaryota</taxon>
        <taxon>Viridiplantae</taxon>
        <taxon>Streptophyta</taxon>
        <taxon>Embryophyta</taxon>
        <taxon>Tracheophyta</taxon>
        <taxon>Spermatophyta</taxon>
        <taxon>Magnoliopsida</taxon>
        <taxon>eudicotyledons</taxon>
        <taxon>Gunneridae</taxon>
        <taxon>Pentapetalae</taxon>
        <taxon>asterids</taxon>
        <taxon>lamiids</taxon>
        <taxon>Solanales</taxon>
        <taxon>Solanaceae</taxon>
        <taxon>Solanoideae</taxon>
        <taxon>Solaneae</taxon>
        <taxon>Solanum</taxon>
    </lineage>
</organism>
<protein>
    <submittedName>
        <fullName evidence="1">Uncharacterized protein</fullName>
    </submittedName>
</protein>
<keyword evidence="2" id="KW-1185">Reference proteome</keyword>
<reference evidence="1" key="1">
    <citation type="submission" date="2023-08" db="EMBL/GenBank/DDBJ databases">
        <title>A de novo genome assembly of Solanum verrucosum Schlechtendal, a Mexican diploid species geographically isolated from the other diploid A-genome species in potato relatives.</title>
        <authorList>
            <person name="Hosaka K."/>
        </authorList>
    </citation>
    <scope>NUCLEOTIDE SEQUENCE</scope>
    <source>
        <tissue evidence="1">Young leaves</tissue>
    </source>
</reference>